<gene>
    <name evidence="3 5" type="primary">nagB</name>
    <name evidence="5" type="ORF">ACFO1S_14080</name>
</gene>
<comment type="similarity">
    <text evidence="3">Belongs to the glucosamine/galactosamine-6-phosphate isomerase family. NagB subfamily.</text>
</comment>
<dbReference type="Pfam" id="PF01182">
    <property type="entry name" value="Glucosamine_iso"/>
    <property type="match status" value="1"/>
</dbReference>
<reference evidence="6" key="1">
    <citation type="journal article" date="2019" name="Int. J. Syst. Evol. Microbiol.">
        <title>The Global Catalogue of Microorganisms (GCM) 10K type strain sequencing project: providing services to taxonomists for standard genome sequencing and annotation.</title>
        <authorList>
            <consortium name="The Broad Institute Genomics Platform"/>
            <consortium name="The Broad Institute Genome Sequencing Center for Infectious Disease"/>
            <person name="Wu L."/>
            <person name="Ma J."/>
        </authorList>
    </citation>
    <scope>NUCLEOTIDE SEQUENCE [LARGE SCALE GENOMIC DNA]</scope>
    <source>
        <strain evidence="6">CGMCC 4.1641</strain>
    </source>
</reference>
<feature type="domain" description="Glucosamine/galactosamine-6-phosphate isomerase" evidence="4">
    <location>
        <begin position="11"/>
        <end position="226"/>
    </location>
</feature>
<dbReference type="Gene3D" id="3.40.50.1360">
    <property type="match status" value="1"/>
</dbReference>
<evidence type="ECO:0000256" key="3">
    <source>
        <dbReference type="HAMAP-Rule" id="MF_01241"/>
    </source>
</evidence>
<keyword evidence="1 3" id="KW-0378">Hydrolase</keyword>
<dbReference type="InterPro" id="IPR037171">
    <property type="entry name" value="NagB/RpiA_transferase-like"/>
</dbReference>
<sequence>MNILTFDSDEKLNEAAANIIIGQIQTIPRAVLGLATGGTPVGIYKEIVRDYRRGMFSFRNVTTFNLDEYVNLPADHPESYHSYMNAHLFSHIDLPASQRHIPNGNASDLAAECSRYDEAIELSGQIDLQLLGLGHNGHIGFNEPAHALIKGTHIVDLAETTLEANARFFASVDEVPKQALTMGVGTILKAKKILLVVKGADKADIIRQALQGPITTDVPASLLQTHPNLIVLLDDAAAGKLS</sequence>
<feature type="active site" description="For ring-opening step" evidence="3">
    <location>
        <position position="143"/>
    </location>
</feature>
<evidence type="ECO:0000313" key="6">
    <source>
        <dbReference type="Proteomes" id="UP001595755"/>
    </source>
</evidence>
<proteinExistence type="inferred from homology"/>
<dbReference type="CDD" id="cd01399">
    <property type="entry name" value="GlcN6P_deaminase"/>
    <property type="match status" value="1"/>
</dbReference>
<dbReference type="EC" id="3.5.99.6" evidence="3"/>
<dbReference type="InterPro" id="IPR018321">
    <property type="entry name" value="Glucosamine6P_isomerase_CS"/>
</dbReference>
<comment type="catalytic activity">
    <reaction evidence="3">
        <text>alpha-D-glucosamine 6-phosphate + H2O = beta-D-fructose 6-phosphate + NH4(+)</text>
        <dbReference type="Rhea" id="RHEA:12172"/>
        <dbReference type="ChEBI" id="CHEBI:15377"/>
        <dbReference type="ChEBI" id="CHEBI:28938"/>
        <dbReference type="ChEBI" id="CHEBI:57634"/>
        <dbReference type="ChEBI" id="CHEBI:75989"/>
        <dbReference type="EC" id="3.5.99.6"/>
    </reaction>
</comment>
<dbReference type="InterPro" id="IPR006148">
    <property type="entry name" value="Glc/Gal-6P_isomerase"/>
</dbReference>
<dbReference type="PANTHER" id="PTHR11280:SF5">
    <property type="entry name" value="GLUCOSAMINE-6-PHOSPHATE ISOMERASE"/>
    <property type="match status" value="1"/>
</dbReference>
<dbReference type="PANTHER" id="PTHR11280">
    <property type="entry name" value="GLUCOSAMINE-6-PHOSPHATE ISOMERASE"/>
    <property type="match status" value="1"/>
</dbReference>
<evidence type="ECO:0000256" key="2">
    <source>
        <dbReference type="ARBA" id="ARBA00023277"/>
    </source>
</evidence>
<dbReference type="PROSITE" id="PS01161">
    <property type="entry name" value="GLC_GALNAC_ISOMERASE"/>
    <property type="match status" value="1"/>
</dbReference>
<comment type="caution">
    <text evidence="3">Lacks conserved residue(s) required for the propagation of feature annotation.</text>
</comment>
<dbReference type="RefSeq" id="WP_204606248.1">
    <property type="nucleotide sequence ID" value="NZ_JBHSED010000026.1"/>
</dbReference>
<comment type="pathway">
    <text evidence="3">Amino-sugar metabolism; N-acetylneuraminate degradation; D-fructose 6-phosphate from N-acetylneuraminate: step 5/5.</text>
</comment>
<dbReference type="EMBL" id="JBHSED010000026">
    <property type="protein sequence ID" value="MFC4304553.1"/>
    <property type="molecule type" value="Genomic_DNA"/>
</dbReference>
<comment type="function">
    <text evidence="3">Catalyzes the reversible isomerization-deamination of glucosamine 6-phosphate (GlcN6P) to form fructose 6-phosphate (Fru6P) and ammonium ion.</text>
</comment>
<dbReference type="InterPro" id="IPR004547">
    <property type="entry name" value="Glucosamine6P_isomerase"/>
</dbReference>
<dbReference type="GO" id="GO:0004342">
    <property type="term" value="F:glucosamine-6-phosphate deaminase activity"/>
    <property type="evidence" value="ECO:0007669"/>
    <property type="project" value="UniProtKB-EC"/>
</dbReference>
<feature type="active site" description="Proton acceptor; for enolization step" evidence="3">
    <location>
        <position position="67"/>
    </location>
</feature>
<name>A0ABV8SCD3_9BACL</name>
<keyword evidence="2 3" id="KW-0119">Carbohydrate metabolism</keyword>
<dbReference type="HAMAP" id="MF_01241">
    <property type="entry name" value="GlcN6P_deamin"/>
    <property type="match status" value="1"/>
</dbReference>
<evidence type="ECO:0000256" key="1">
    <source>
        <dbReference type="ARBA" id="ARBA00022801"/>
    </source>
</evidence>
<protein>
    <recommendedName>
        <fullName evidence="3">Glucosamine-6-phosphate deaminase</fullName>
        <ecNumber evidence="3">3.5.99.6</ecNumber>
    </recommendedName>
    <alternativeName>
        <fullName evidence="3">GlcN6P deaminase</fullName>
        <shortName evidence="3">GNPDA</shortName>
    </alternativeName>
    <alternativeName>
        <fullName evidence="3">Glucosamine-6-phosphate isomerase</fullName>
    </alternativeName>
</protein>
<evidence type="ECO:0000259" key="4">
    <source>
        <dbReference type="Pfam" id="PF01182"/>
    </source>
</evidence>
<keyword evidence="6" id="KW-1185">Reference proteome</keyword>
<comment type="caution">
    <text evidence="5">The sequence shown here is derived from an EMBL/GenBank/DDBJ whole genome shotgun (WGS) entry which is preliminary data.</text>
</comment>
<feature type="active site" description="For ring-opening step" evidence="3">
    <location>
        <position position="136"/>
    </location>
</feature>
<organism evidence="5 6">
    <name type="scientific">Cohnella boryungensis</name>
    <dbReference type="NCBI Taxonomy" id="768479"/>
    <lineage>
        <taxon>Bacteria</taxon>
        <taxon>Bacillati</taxon>
        <taxon>Bacillota</taxon>
        <taxon>Bacilli</taxon>
        <taxon>Bacillales</taxon>
        <taxon>Paenibacillaceae</taxon>
        <taxon>Cohnella</taxon>
    </lineage>
</organism>
<dbReference type="NCBIfam" id="TIGR00502">
    <property type="entry name" value="nagB"/>
    <property type="match status" value="1"/>
</dbReference>
<dbReference type="Proteomes" id="UP001595755">
    <property type="component" value="Unassembled WGS sequence"/>
</dbReference>
<evidence type="ECO:0000313" key="5">
    <source>
        <dbReference type="EMBL" id="MFC4304553.1"/>
    </source>
</evidence>
<accession>A0ABV8SCD3</accession>
<dbReference type="SUPFAM" id="SSF100950">
    <property type="entry name" value="NagB/RpiA/CoA transferase-like"/>
    <property type="match status" value="1"/>
</dbReference>
<feature type="active site" description="Proton acceptor; for ring-opening step" evidence="3">
    <location>
        <position position="138"/>
    </location>
</feature>